<reference evidence="2 3" key="1">
    <citation type="submission" date="2017-04" db="EMBL/GenBank/DDBJ databases">
        <authorList>
            <person name="Afonso C.L."/>
            <person name="Miller P.J."/>
            <person name="Scott M.A."/>
            <person name="Spackman E."/>
            <person name="Goraichik I."/>
            <person name="Dimitrov K.M."/>
            <person name="Suarez D.L."/>
            <person name="Swayne D.E."/>
        </authorList>
    </citation>
    <scope>NUCLEOTIDE SEQUENCE [LARGE SCALE GENOMIC DNA]</scope>
    <source>
        <strain evidence="2 3">KR-140</strain>
    </source>
</reference>
<feature type="region of interest" description="Disordered" evidence="1">
    <location>
        <begin position="37"/>
        <end position="58"/>
    </location>
</feature>
<protein>
    <submittedName>
        <fullName evidence="2">Uncharacterized protein</fullName>
    </submittedName>
</protein>
<proteinExistence type="predicted"/>
<dbReference type="AlphaFoldDB" id="A0A1W1VLL1"/>
<dbReference type="EMBL" id="FWWU01000009">
    <property type="protein sequence ID" value="SMB93834.1"/>
    <property type="molecule type" value="Genomic_DNA"/>
</dbReference>
<name>A0A1W1VLL1_9DEIO</name>
<gene>
    <name evidence="2" type="ORF">SAMN00790413_02134</name>
</gene>
<keyword evidence="3" id="KW-1185">Reference proteome</keyword>
<sequence>MSAFLGLWPARILTSTSGTMGIQGNVRNVTSVTRSLGRAGAGAADQSGRRHTPELGTCKARSSASPFARRFDRPVLRGGTQCALGEPRTYTAESPMVDQLGRNPATLLIPSDHPDDPTLRAGCNAVMTVTERGHVSLMNACPGLSCWEANTVFSRAPSLPGTARWALREGHLERCQADSYTRQGLLSTPCCGR</sequence>
<accession>A0A1W1VLL1</accession>
<dbReference type="RefSeq" id="WP_084049461.1">
    <property type="nucleotide sequence ID" value="NZ_FWWU01000009.1"/>
</dbReference>
<organism evidence="2 3">
    <name type="scientific">Deinococcus hopiensis KR-140</name>
    <dbReference type="NCBI Taxonomy" id="695939"/>
    <lineage>
        <taxon>Bacteria</taxon>
        <taxon>Thermotogati</taxon>
        <taxon>Deinococcota</taxon>
        <taxon>Deinococci</taxon>
        <taxon>Deinococcales</taxon>
        <taxon>Deinococcaceae</taxon>
        <taxon>Deinococcus</taxon>
    </lineage>
</organism>
<evidence type="ECO:0000313" key="2">
    <source>
        <dbReference type="EMBL" id="SMB93834.1"/>
    </source>
</evidence>
<evidence type="ECO:0000256" key="1">
    <source>
        <dbReference type="SAM" id="MobiDB-lite"/>
    </source>
</evidence>
<dbReference type="Proteomes" id="UP000192582">
    <property type="component" value="Unassembled WGS sequence"/>
</dbReference>
<evidence type="ECO:0000313" key="3">
    <source>
        <dbReference type="Proteomes" id="UP000192582"/>
    </source>
</evidence>